<accession>A0A951U731</accession>
<reference evidence="1" key="2">
    <citation type="journal article" date="2022" name="Microbiol. Resour. Announc.">
        <title>Metagenome Sequencing to Explore Phylogenomics of Terrestrial Cyanobacteria.</title>
        <authorList>
            <person name="Ward R.D."/>
            <person name="Stajich J.E."/>
            <person name="Johansen J.R."/>
            <person name="Huntemann M."/>
            <person name="Clum A."/>
            <person name="Foster B."/>
            <person name="Foster B."/>
            <person name="Roux S."/>
            <person name="Palaniappan K."/>
            <person name="Varghese N."/>
            <person name="Mukherjee S."/>
            <person name="Reddy T.B.K."/>
            <person name="Daum C."/>
            <person name="Copeland A."/>
            <person name="Chen I.A."/>
            <person name="Ivanova N.N."/>
            <person name="Kyrpides N.C."/>
            <person name="Shapiro N."/>
            <person name="Eloe-Fadrosh E.A."/>
            <person name="Pietrasiak N."/>
        </authorList>
    </citation>
    <scope>NUCLEOTIDE SEQUENCE</scope>
    <source>
        <strain evidence="1">GSE-TBD4-15B</strain>
    </source>
</reference>
<gene>
    <name evidence="1" type="ORF">KME07_22215</name>
</gene>
<organism evidence="1 2">
    <name type="scientific">Pegethrix bostrychoides GSE-TBD4-15B</name>
    <dbReference type="NCBI Taxonomy" id="2839662"/>
    <lineage>
        <taxon>Bacteria</taxon>
        <taxon>Bacillati</taxon>
        <taxon>Cyanobacteriota</taxon>
        <taxon>Cyanophyceae</taxon>
        <taxon>Oculatellales</taxon>
        <taxon>Oculatellaceae</taxon>
        <taxon>Pegethrix</taxon>
    </lineage>
</organism>
<name>A0A951U731_9CYAN</name>
<protein>
    <submittedName>
        <fullName evidence="1">Uncharacterized protein</fullName>
    </submittedName>
</protein>
<sequence>MLFQFPPLVEAGLAAGKYAQVFNAAGVPLGLARDSATGQFVGNAVGIVRNNGVPFNPITTPVQLGMNGAQMYQVNQGFQATQAGIQSLQTSLSVLQATTAVIGVGVAANLAISAVSLRQILKLREDVKHLRLEVKEGFFDLKKAFSSQGAEIIRRIEEVAKDIKFEQHRLILIQAYGKFLEATRLLKVAMLCDDLSIRNTDLANAKQTLMEALADYRNPHLLEETCAAGQLRRLECAWVIEQTIALIYQLQNEPEALSHCLAQLQERILTDALAIVDRCESEQELNLLFPEITRVHDQDLAVLSMWQNQVDWLRLLPQSELQLLQSADFSHSKADASSVLEHLEIPSEQTQYEDLQSKSHPDSLQDQLRFLLKPELRSEPETYISQQATQAGHKALTASNLNQMSNMAVANLYWYFKVRDEPEAV</sequence>
<proteinExistence type="predicted"/>
<dbReference type="Proteomes" id="UP000707356">
    <property type="component" value="Unassembled WGS sequence"/>
</dbReference>
<evidence type="ECO:0000313" key="1">
    <source>
        <dbReference type="EMBL" id="MBW4468151.1"/>
    </source>
</evidence>
<reference evidence="1" key="1">
    <citation type="submission" date="2021-05" db="EMBL/GenBank/DDBJ databases">
        <authorList>
            <person name="Pietrasiak N."/>
            <person name="Ward R."/>
            <person name="Stajich J.E."/>
            <person name="Kurbessoian T."/>
        </authorList>
    </citation>
    <scope>NUCLEOTIDE SEQUENCE</scope>
    <source>
        <strain evidence="1">GSE-TBD4-15B</strain>
    </source>
</reference>
<comment type="caution">
    <text evidence="1">The sequence shown here is derived from an EMBL/GenBank/DDBJ whole genome shotgun (WGS) entry which is preliminary data.</text>
</comment>
<evidence type="ECO:0000313" key="2">
    <source>
        <dbReference type="Proteomes" id="UP000707356"/>
    </source>
</evidence>
<dbReference type="AlphaFoldDB" id="A0A951U731"/>
<dbReference type="EMBL" id="JAHHHV010000085">
    <property type="protein sequence ID" value="MBW4468151.1"/>
    <property type="molecule type" value="Genomic_DNA"/>
</dbReference>